<evidence type="ECO:0000313" key="2">
    <source>
        <dbReference type="EMBL" id="KAH7521421.1"/>
    </source>
</evidence>
<dbReference type="Proteomes" id="UP000813462">
    <property type="component" value="Unassembled WGS sequence"/>
</dbReference>
<gene>
    <name evidence="2" type="ORF">FEM48_Zijuj07G0031400</name>
</gene>
<proteinExistence type="predicted"/>
<sequence>MSSKDLAFSHSQSLLFVFYLLSILTAVKLLWKGNSHAKSETSHHNHKLPSISDFTPLMTLHLTDTTTANEIKLARKSGVVFAMKLYFAGIFNALVALSLYAKGFEEAGVLGKIKAFISFNGPDFYGLSRNTSKIKLKTTPWKVLETFFYSFGDIILMFAGKTLE</sequence>
<keyword evidence="1" id="KW-0812">Transmembrane</keyword>
<dbReference type="InterPro" id="IPR004721">
    <property type="entry name" value="DHOdimr"/>
</dbReference>
<dbReference type="AlphaFoldDB" id="A0A978V238"/>
<dbReference type="GO" id="GO:0006221">
    <property type="term" value="P:pyrimidine nucleotide biosynthetic process"/>
    <property type="evidence" value="ECO:0007669"/>
    <property type="project" value="TreeGrafter"/>
</dbReference>
<protein>
    <submittedName>
        <fullName evidence="2">Uncharacterized protein</fullName>
    </submittedName>
</protein>
<dbReference type="EMBL" id="JAEACU010000007">
    <property type="protein sequence ID" value="KAH7521421.1"/>
    <property type="molecule type" value="Genomic_DNA"/>
</dbReference>
<dbReference type="SUPFAM" id="SSF51556">
    <property type="entry name" value="Metallo-dependent hydrolases"/>
    <property type="match status" value="1"/>
</dbReference>
<reference evidence="2" key="1">
    <citation type="journal article" date="2021" name="Front. Plant Sci.">
        <title>Chromosome-Scale Genome Assembly for Chinese Sour Jujube and Insights Into Its Genome Evolution and Domestication Signature.</title>
        <authorList>
            <person name="Shen L.-Y."/>
            <person name="Luo H."/>
            <person name="Wang X.-L."/>
            <person name="Wang X.-M."/>
            <person name="Qiu X.-J."/>
            <person name="Liu H."/>
            <person name="Zhou S.-S."/>
            <person name="Jia K.-H."/>
            <person name="Nie S."/>
            <person name="Bao Y.-T."/>
            <person name="Zhang R.-G."/>
            <person name="Yun Q.-Z."/>
            <person name="Chai Y.-H."/>
            <person name="Lu J.-Y."/>
            <person name="Li Y."/>
            <person name="Zhao S.-W."/>
            <person name="Mao J.-F."/>
            <person name="Jia S.-G."/>
            <person name="Mao Y.-M."/>
        </authorList>
    </citation>
    <scope>NUCLEOTIDE SEQUENCE</scope>
    <source>
        <strain evidence="2">AT0</strain>
        <tissue evidence="2">Leaf</tissue>
    </source>
</reference>
<evidence type="ECO:0000313" key="3">
    <source>
        <dbReference type="Proteomes" id="UP000813462"/>
    </source>
</evidence>
<dbReference type="Gene3D" id="3.20.20.140">
    <property type="entry name" value="Metal-dependent hydrolases"/>
    <property type="match status" value="1"/>
</dbReference>
<feature type="transmembrane region" description="Helical" evidence="1">
    <location>
        <begin position="12"/>
        <end position="31"/>
    </location>
</feature>
<dbReference type="GO" id="GO:0004151">
    <property type="term" value="F:dihydroorotase activity"/>
    <property type="evidence" value="ECO:0007669"/>
    <property type="project" value="InterPro"/>
</dbReference>
<dbReference type="PANTHER" id="PTHR43137:SF1">
    <property type="entry name" value="DIHYDROOROTASE"/>
    <property type="match status" value="1"/>
</dbReference>
<accession>A0A978V238</accession>
<feature type="transmembrane region" description="Helical" evidence="1">
    <location>
        <begin position="79"/>
        <end position="101"/>
    </location>
</feature>
<dbReference type="GO" id="GO:0006207">
    <property type="term" value="P:'de novo' pyrimidine nucleobase biosynthetic process"/>
    <property type="evidence" value="ECO:0007669"/>
    <property type="project" value="TreeGrafter"/>
</dbReference>
<keyword evidence="1" id="KW-0472">Membrane</keyword>
<dbReference type="InterPro" id="IPR032466">
    <property type="entry name" value="Metal_Hydrolase"/>
</dbReference>
<name>A0A978V238_ZIZJJ</name>
<dbReference type="PANTHER" id="PTHR43137">
    <property type="entry name" value="DIHYDROOROTASE"/>
    <property type="match status" value="1"/>
</dbReference>
<dbReference type="GO" id="GO:0009507">
    <property type="term" value="C:chloroplast"/>
    <property type="evidence" value="ECO:0007669"/>
    <property type="project" value="TreeGrafter"/>
</dbReference>
<evidence type="ECO:0000256" key="1">
    <source>
        <dbReference type="SAM" id="Phobius"/>
    </source>
</evidence>
<comment type="caution">
    <text evidence="2">The sequence shown here is derived from an EMBL/GenBank/DDBJ whole genome shotgun (WGS) entry which is preliminary data.</text>
</comment>
<keyword evidence="1" id="KW-1133">Transmembrane helix</keyword>
<organism evidence="2 3">
    <name type="scientific">Ziziphus jujuba var. spinosa</name>
    <dbReference type="NCBI Taxonomy" id="714518"/>
    <lineage>
        <taxon>Eukaryota</taxon>
        <taxon>Viridiplantae</taxon>
        <taxon>Streptophyta</taxon>
        <taxon>Embryophyta</taxon>
        <taxon>Tracheophyta</taxon>
        <taxon>Spermatophyta</taxon>
        <taxon>Magnoliopsida</taxon>
        <taxon>eudicotyledons</taxon>
        <taxon>Gunneridae</taxon>
        <taxon>Pentapetalae</taxon>
        <taxon>rosids</taxon>
        <taxon>fabids</taxon>
        <taxon>Rosales</taxon>
        <taxon>Rhamnaceae</taxon>
        <taxon>Paliureae</taxon>
        <taxon>Ziziphus</taxon>
    </lineage>
</organism>